<dbReference type="InterPro" id="IPR029063">
    <property type="entry name" value="SAM-dependent_MTases_sf"/>
</dbReference>
<feature type="signal peptide" evidence="1">
    <location>
        <begin position="1"/>
        <end position="22"/>
    </location>
</feature>
<dbReference type="InterPro" id="IPR013216">
    <property type="entry name" value="Methyltransf_11"/>
</dbReference>
<dbReference type="PANTHER" id="PTHR43591">
    <property type="entry name" value="METHYLTRANSFERASE"/>
    <property type="match status" value="1"/>
</dbReference>
<dbReference type="SUPFAM" id="SSF53335">
    <property type="entry name" value="S-adenosyl-L-methionine-dependent methyltransferases"/>
    <property type="match status" value="1"/>
</dbReference>
<gene>
    <name evidence="3" type="ORF">HAND1043_LOCUS4184</name>
</gene>
<organism evidence="3">
    <name type="scientific">Hemiselmis andersenii</name>
    <name type="common">Cryptophyte alga</name>
    <dbReference type="NCBI Taxonomy" id="464988"/>
    <lineage>
        <taxon>Eukaryota</taxon>
        <taxon>Cryptophyceae</taxon>
        <taxon>Cryptomonadales</taxon>
        <taxon>Hemiselmidaceae</taxon>
        <taxon>Hemiselmis</taxon>
    </lineage>
</organism>
<evidence type="ECO:0000259" key="2">
    <source>
        <dbReference type="Pfam" id="PF08241"/>
    </source>
</evidence>
<dbReference type="CDD" id="cd02440">
    <property type="entry name" value="AdoMet_MTases"/>
    <property type="match status" value="1"/>
</dbReference>
<dbReference type="GO" id="GO:0008757">
    <property type="term" value="F:S-adenosylmethionine-dependent methyltransferase activity"/>
    <property type="evidence" value="ECO:0007669"/>
    <property type="project" value="InterPro"/>
</dbReference>
<sequence>MNRPTIFFVLASLALLFTSTAAFSLTPSLRTPLVVTRAAASRRPTTSRTILCSSEAPAISETVDEGSSSLLYACPQCGTPCTLDQASCSSCSAPFTSRGGFVDMTPDATKVDAPKEENAVQRGQAASILATVFASSGVQLPGRPLRQELFRTPMVSWMYERGWRNSFKQAGFPGIEKEFELVQEFFEDKANKTVIDLSCGSGLMVRRFASSERYAKVIAVDFSESMLGEVVKRAEEENCPSFDVVRADVAKMPFADNAVDAIHSGAALHCWPSVQDGLSEVHRVLQPGGRFFATTFLWGVPDELVSLGENLSSPAGRRAYRFFSPDELKWLMKGAGFSEVEVEQVERCAIIRCTK</sequence>
<feature type="domain" description="Methyltransferase type 11" evidence="2">
    <location>
        <begin position="196"/>
        <end position="292"/>
    </location>
</feature>
<proteinExistence type="predicted"/>
<evidence type="ECO:0000313" key="3">
    <source>
        <dbReference type="EMBL" id="CAD8737692.1"/>
    </source>
</evidence>
<accession>A0A6U4MM50</accession>
<dbReference type="Gene3D" id="3.40.50.150">
    <property type="entry name" value="Vaccinia Virus protein VP39"/>
    <property type="match status" value="1"/>
</dbReference>
<dbReference type="AlphaFoldDB" id="A0A6U4MM50"/>
<evidence type="ECO:0000256" key="1">
    <source>
        <dbReference type="SAM" id="SignalP"/>
    </source>
</evidence>
<dbReference type="PANTHER" id="PTHR43591:SF99">
    <property type="entry name" value="OS06G0646000 PROTEIN"/>
    <property type="match status" value="1"/>
</dbReference>
<reference evidence="3" key="1">
    <citation type="submission" date="2021-01" db="EMBL/GenBank/DDBJ databases">
        <authorList>
            <person name="Corre E."/>
            <person name="Pelletier E."/>
            <person name="Niang G."/>
            <person name="Scheremetjew M."/>
            <person name="Finn R."/>
            <person name="Kale V."/>
            <person name="Holt S."/>
            <person name="Cochrane G."/>
            <person name="Meng A."/>
            <person name="Brown T."/>
            <person name="Cohen L."/>
        </authorList>
    </citation>
    <scope>NUCLEOTIDE SEQUENCE</scope>
    <source>
        <strain evidence="3">CCMP441</strain>
    </source>
</reference>
<dbReference type="Pfam" id="PF08241">
    <property type="entry name" value="Methyltransf_11"/>
    <property type="match status" value="1"/>
</dbReference>
<protein>
    <recommendedName>
        <fullName evidence="2">Methyltransferase type 11 domain-containing protein</fullName>
    </recommendedName>
</protein>
<dbReference type="EMBL" id="HBFK01007071">
    <property type="protein sequence ID" value="CAD8737692.1"/>
    <property type="molecule type" value="Transcribed_RNA"/>
</dbReference>
<keyword evidence="1" id="KW-0732">Signal</keyword>
<feature type="chain" id="PRO_5030160349" description="Methyltransferase type 11 domain-containing protein" evidence="1">
    <location>
        <begin position="23"/>
        <end position="355"/>
    </location>
</feature>
<name>A0A6U4MM50_HEMAN</name>